<evidence type="ECO:0000313" key="3">
    <source>
        <dbReference type="Proteomes" id="UP000199391"/>
    </source>
</evidence>
<evidence type="ECO:0000256" key="1">
    <source>
        <dbReference type="SAM" id="SignalP"/>
    </source>
</evidence>
<gene>
    <name evidence="2" type="ORF">SAMN05216552_100881</name>
</gene>
<dbReference type="EMBL" id="FPBO01000008">
    <property type="protein sequence ID" value="SFU73076.1"/>
    <property type="molecule type" value="Genomic_DNA"/>
</dbReference>
<keyword evidence="1" id="KW-0732">Signal</keyword>
<dbReference type="AlphaFoldDB" id="A0A1I7IJJ8"/>
<sequence>MKNPMLLPVLSMLSAAALAQAPRVLDPVTIPARTQSIELPERALKMRDIDFGMYQGAYDLANGKTLYLVAQGKRMYAQIDDGDRHELAAAPRGAFVALDRQMRMRFERLDSGELGGELLLARTPEVAGRPVEYELLVARR</sequence>
<dbReference type="STRING" id="1035707.SAMN05216552_100881"/>
<feature type="signal peptide" evidence="1">
    <location>
        <begin position="1"/>
        <end position="19"/>
    </location>
</feature>
<accession>A0A1I7IJJ8</accession>
<evidence type="ECO:0000313" key="2">
    <source>
        <dbReference type="EMBL" id="SFU73076.1"/>
    </source>
</evidence>
<dbReference type="Proteomes" id="UP000199391">
    <property type="component" value="Unassembled WGS sequence"/>
</dbReference>
<proteinExistence type="predicted"/>
<protein>
    <submittedName>
        <fullName evidence="2">Uncharacterized protein</fullName>
    </submittedName>
</protein>
<dbReference type="OrthoDB" id="8759851at2"/>
<reference evidence="3" key="1">
    <citation type="submission" date="2016-10" db="EMBL/GenBank/DDBJ databases">
        <authorList>
            <person name="Varghese N."/>
            <person name="Submissions S."/>
        </authorList>
    </citation>
    <scope>NUCLEOTIDE SEQUENCE [LARGE SCALE GENOMIC DNA]</scope>
    <source>
        <strain evidence="3">CGMCC 1.11014</strain>
    </source>
</reference>
<keyword evidence="3" id="KW-1185">Reference proteome</keyword>
<organism evidence="2 3">
    <name type="scientific">Pseudoduganella namucuonensis</name>
    <dbReference type="NCBI Taxonomy" id="1035707"/>
    <lineage>
        <taxon>Bacteria</taxon>
        <taxon>Pseudomonadati</taxon>
        <taxon>Pseudomonadota</taxon>
        <taxon>Betaproteobacteria</taxon>
        <taxon>Burkholderiales</taxon>
        <taxon>Oxalobacteraceae</taxon>
        <taxon>Telluria group</taxon>
        <taxon>Pseudoduganella</taxon>
    </lineage>
</organism>
<feature type="chain" id="PRO_5011648236" evidence="1">
    <location>
        <begin position="20"/>
        <end position="140"/>
    </location>
</feature>
<dbReference type="RefSeq" id="WP_093555557.1">
    <property type="nucleotide sequence ID" value="NZ_FPBO01000008.1"/>
</dbReference>
<name>A0A1I7IJJ8_9BURK</name>